<evidence type="ECO:0000313" key="1">
    <source>
        <dbReference type="Proteomes" id="UP000813463"/>
    </source>
</evidence>
<organism evidence="1 2">
    <name type="scientific">Spinacia oleracea</name>
    <name type="common">Spinach</name>
    <dbReference type="NCBI Taxonomy" id="3562"/>
    <lineage>
        <taxon>Eukaryota</taxon>
        <taxon>Viridiplantae</taxon>
        <taxon>Streptophyta</taxon>
        <taxon>Embryophyta</taxon>
        <taxon>Tracheophyta</taxon>
        <taxon>Spermatophyta</taxon>
        <taxon>Magnoliopsida</taxon>
        <taxon>eudicotyledons</taxon>
        <taxon>Gunneridae</taxon>
        <taxon>Pentapetalae</taxon>
        <taxon>Caryophyllales</taxon>
        <taxon>Chenopodiaceae</taxon>
        <taxon>Chenopodioideae</taxon>
        <taxon>Anserineae</taxon>
        <taxon>Spinacia</taxon>
    </lineage>
</organism>
<gene>
    <name evidence="2" type="primary">LOC130471638</name>
</gene>
<keyword evidence="1" id="KW-1185">Reference proteome</keyword>
<dbReference type="SUPFAM" id="SSF56219">
    <property type="entry name" value="DNase I-like"/>
    <property type="match status" value="1"/>
</dbReference>
<evidence type="ECO:0008006" key="3">
    <source>
        <dbReference type="Google" id="ProtNLM"/>
    </source>
</evidence>
<dbReference type="PANTHER" id="PTHR33233:SF14">
    <property type="entry name" value="ENDONUCLEASE_EXONUCLEASE_PHOSPHATASE"/>
    <property type="match status" value="1"/>
</dbReference>
<dbReference type="Proteomes" id="UP000813463">
    <property type="component" value="Chromosome 4"/>
</dbReference>
<sequence length="525" mass="59398">MENCAKVLQGTAQFFDSKPLIIKQWSPGMALTKETVKTIPIWIKLPGLEVKYWGEKSLNKIDGLVGLVIKVDQATLKRDKLMFARVLVEVEIAQTFPTNILFMNEKGVLLEQQVDYDWLPITCTKCKGMGHSSDKCVANVKKQVVKKVWVPKQQTAPPTVATAASTPVLEARDEGFIQATGFSRQICHELRPVQTRNSFTVLHGLDNLDEVVSTGIVMRESGGALGWCFTTNLSQHKNGRIVVGWDPISFDVDVKFMSSQMVHCFVTSKPAGHTFWCSFIYGHSDKKDREALWQDLSHLATSISMAWVIMGDFNAIMAIEDRVGSPVKWGEIRPMRSCMSSCNLAEVNTMGRHFTWTNKQDGAARVFTRIDRVLANSQWEDIFTTSEATYLPEEEFDHCPMLMSCYRVAHQKKHFRFYNMWVTSEHFIPTIQANWSKPVHGCHMFRVVQRLKWIKTDLKLLNKNGFSSVEAADIKTHNDLVLAQNALHAAPMDSVLALVEKAANEACRTAHHNYLSFLQQTAKLQ</sequence>
<dbReference type="PANTHER" id="PTHR33233">
    <property type="entry name" value="ENDONUCLEASE/EXONUCLEASE/PHOSPHATASE"/>
    <property type="match status" value="1"/>
</dbReference>
<proteinExistence type="predicted"/>
<protein>
    <recommendedName>
        <fullName evidence="3">DUF4283 domain-containing protein</fullName>
    </recommendedName>
</protein>
<reference evidence="1" key="1">
    <citation type="journal article" date="2021" name="Nat. Commun.">
        <title>Genomic analyses provide insights into spinach domestication and the genetic basis of agronomic traits.</title>
        <authorList>
            <person name="Cai X."/>
            <person name="Sun X."/>
            <person name="Xu C."/>
            <person name="Sun H."/>
            <person name="Wang X."/>
            <person name="Ge C."/>
            <person name="Zhang Z."/>
            <person name="Wang Q."/>
            <person name="Fei Z."/>
            <person name="Jiao C."/>
            <person name="Wang Q."/>
        </authorList>
    </citation>
    <scope>NUCLEOTIDE SEQUENCE [LARGE SCALE GENOMIC DNA]</scope>
    <source>
        <strain evidence="1">cv. Varoflay</strain>
    </source>
</reference>
<reference evidence="2" key="2">
    <citation type="submission" date="2025-08" db="UniProtKB">
        <authorList>
            <consortium name="RefSeq"/>
        </authorList>
    </citation>
    <scope>IDENTIFICATION</scope>
    <source>
        <tissue evidence="2">Leaf</tissue>
    </source>
</reference>
<evidence type="ECO:0000313" key="2">
    <source>
        <dbReference type="RefSeq" id="XP_056697863.1"/>
    </source>
</evidence>
<accession>A0ABM3RQG4</accession>
<name>A0ABM3RQG4_SPIOL</name>
<dbReference type="InterPro" id="IPR036691">
    <property type="entry name" value="Endo/exonu/phosph_ase_sf"/>
</dbReference>
<dbReference type="GeneID" id="130471638"/>
<dbReference type="Gene3D" id="3.60.10.10">
    <property type="entry name" value="Endonuclease/exonuclease/phosphatase"/>
    <property type="match status" value="1"/>
</dbReference>
<dbReference type="RefSeq" id="XP_056697863.1">
    <property type="nucleotide sequence ID" value="XM_056841885.1"/>
</dbReference>